<dbReference type="Proteomes" id="UP000604046">
    <property type="component" value="Unassembled WGS sequence"/>
</dbReference>
<evidence type="ECO:0000313" key="15">
    <source>
        <dbReference type="EMBL" id="CAE7234172.1"/>
    </source>
</evidence>
<evidence type="ECO:0000256" key="8">
    <source>
        <dbReference type="ARBA" id="ARBA00023180"/>
    </source>
</evidence>
<comment type="catalytic activity">
    <reaction evidence="1">
        <text>Endohydrolysis of (1-&gt;4)-beta-D-glucosidic linkages in cellulose, lichenin and cereal beta-D-glucans.</text>
        <dbReference type="EC" id="3.2.1.4"/>
    </reaction>
</comment>
<dbReference type="GO" id="GO:0030248">
    <property type="term" value="F:cellulose binding"/>
    <property type="evidence" value="ECO:0007669"/>
    <property type="project" value="InterPro"/>
</dbReference>
<dbReference type="InterPro" id="IPR000254">
    <property type="entry name" value="CBD"/>
</dbReference>
<dbReference type="PANTHER" id="PTHR33753">
    <property type="entry name" value="1,4-BETA-D-GLUCAN CELLOBIOHYDROLASE B"/>
    <property type="match status" value="1"/>
</dbReference>
<evidence type="ECO:0000256" key="2">
    <source>
        <dbReference type="ARBA" id="ARBA00006044"/>
    </source>
</evidence>
<keyword evidence="10" id="KW-0326">Glycosidase</keyword>
<dbReference type="PROSITE" id="PS00562">
    <property type="entry name" value="CBM1_1"/>
    <property type="match status" value="1"/>
</dbReference>
<reference evidence="15" key="1">
    <citation type="submission" date="2021-02" db="EMBL/GenBank/DDBJ databases">
        <authorList>
            <person name="Dougan E. K."/>
            <person name="Rhodes N."/>
            <person name="Thang M."/>
            <person name="Chan C."/>
        </authorList>
    </citation>
    <scope>NUCLEOTIDE SEQUENCE</scope>
</reference>
<dbReference type="InterPro" id="IPR037516">
    <property type="entry name" value="Tripartite_DENN"/>
</dbReference>
<feature type="compositionally biased region" description="Low complexity" evidence="12">
    <location>
        <begin position="723"/>
        <end position="745"/>
    </location>
</feature>
<feature type="compositionally biased region" description="Basic and acidic residues" evidence="12">
    <location>
        <begin position="754"/>
        <end position="767"/>
    </location>
</feature>
<keyword evidence="5" id="KW-0378">Hydrolase</keyword>
<keyword evidence="9" id="KW-0119">Carbohydrate metabolism</keyword>
<keyword evidence="4" id="KW-0732">Signal</keyword>
<dbReference type="PANTHER" id="PTHR33753:SF1">
    <property type="entry name" value="ENDO-BETA-1,4-GLUCANASE CELB"/>
    <property type="match status" value="1"/>
</dbReference>
<evidence type="ECO:0000256" key="12">
    <source>
        <dbReference type="SAM" id="MobiDB-lite"/>
    </source>
</evidence>
<dbReference type="GO" id="GO:0008810">
    <property type="term" value="F:cellulase activity"/>
    <property type="evidence" value="ECO:0007669"/>
    <property type="project" value="UniProtKB-EC"/>
</dbReference>
<evidence type="ECO:0000256" key="3">
    <source>
        <dbReference type="ARBA" id="ARBA00012601"/>
    </source>
</evidence>
<dbReference type="Pfam" id="PF00840">
    <property type="entry name" value="Glyco_hydro_7"/>
    <property type="match status" value="1"/>
</dbReference>
<dbReference type="InterPro" id="IPR018307">
    <property type="entry name" value="ABL9/DENND6_dom"/>
</dbReference>
<dbReference type="PROSITE" id="PS51164">
    <property type="entry name" value="CBM1_2"/>
    <property type="match status" value="1"/>
</dbReference>
<evidence type="ECO:0000259" key="13">
    <source>
        <dbReference type="PROSITE" id="PS50211"/>
    </source>
</evidence>
<proteinExistence type="inferred from homology"/>
<dbReference type="InterPro" id="IPR043153">
    <property type="entry name" value="DENN_C"/>
</dbReference>
<dbReference type="EC" id="3.2.1.4" evidence="3"/>
<dbReference type="PROSITE" id="PS50211">
    <property type="entry name" value="DENN"/>
    <property type="match status" value="1"/>
</dbReference>
<dbReference type="Pfam" id="PF00734">
    <property type="entry name" value="CBM_1"/>
    <property type="match status" value="1"/>
</dbReference>
<evidence type="ECO:0000256" key="7">
    <source>
        <dbReference type="ARBA" id="ARBA00023157"/>
    </source>
</evidence>
<evidence type="ECO:0000256" key="4">
    <source>
        <dbReference type="ARBA" id="ARBA00022729"/>
    </source>
</evidence>
<dbReference type="InterPro" id="IPR037019">
    <property type="entry name" value="Glyco_hydro_7_sf"/>
</dbReference>
<accession>A0A812KVB9</accession>
<evidence type="ECO:0000256" key="5">
    <source>
        <dbReference type="ARBA" id="ARBA00022801"/>
    </source>
</evidence>
<comment type="caution">
    <text evidence="15">The sequence shown here is derived from an EMBL/GenBank/DDBJ whole genome shotgun (WGS) entry which is preliminary data.</text>
</comment>
<feature type="region of interest" description="Disordered" evidence="12">
    <location>
        <begin position="924"/>
        <end position="943"/>
    </location>
</feature>
<evidence type="ECO:0000256" key="10">
    <source>
        <dbReference type="ARBA" id="ARBA00023295"/>
    </source>
</evidence>
<keyword evidence="11" id="KW-0624">Polysaccharide degradation</keyword>
<feature type="region of interest" description="Disordered" evidence="12">
    <location>
        <begin position="710"/>
        <end position="767"/>
    </location>
</feature>
<organism evidence="15 16">
    <name type="scientific">Symbiodinium natans</name>
    <dbReference type="NCBI Taxonomy" id="878477"/>
    <lineage>
        <taxon>Eukaryota</taxon>
        <taxon>Sar</taxon>
        <taxon>Alveolata</taxon>
        <taxon>Dinophyceae</taxon>
        <taxon>Suessiales</taxon>
        <taxon>Symbiodiniaceae</taxon>
        <taxon>Symbiodinium</taxon>
    </lineage>
</organism>
<dbReference type="SMART" id="SM00236">
    <property type="entry name" value="fCBD"/>
    <property type="match status" value="1"/>
</dbReference>
<dbReference type="SUPFAM" id="SSF49899">
    <property type="entry name" value="Concanavalin A-like lectins/glucanases"/>
    <property type="match status" value="1"/>
</dbReference>
<evidence type="ECO:0000313" key="16">
    <source>
        <dbReference type="Proteomes" id="UP000604046"/>
    </source>
</evidence>
<keyword evidence="6" id="KW-0136">Cellulose degradation</keyword>
<evidence type="ECO:0000256" key="1">
    <source>
        <dbReference type="ARBA" id="ARBA00000966"/>
    </source>
</evidence>
<keyword evidence="7" id="KW-1015">Disulfide bond</keyword>
<dbReference type="SUPFAM" id="SSF57180">
    <property type="entry name" value="Cellulose-binding domain"/>
    <property type="match status" value="1"/>
</dbReference>
<dbReference type="GO" id="GO:0030245">
    <property type="term" value="P:cellulose catabolic process"/>
    <property type="evidence" value="ECO:0007669"/>
    <property type="project" value="UniProtKB-KW"/>
</dbReference>
<evidence type="ECO:0000256" key="9">
    <source>
        <dbReference type="ARBA" id="ARBA00023277"/>
    </source>
</evidence>
<protein>
    <recommendedName>
        <fullName evidence="3">cellulase</fullName>
        <ecNumber evidence="3">3.2.1.4</ecNumber>
    </recommendedName>
</protein>
<gene>
    <name evidence="15" type="primary">cbhB</name>
    <name evidence="15" type="ORF">SNAT2548_LOCUS9852</name>
</gene>
<evidence type="ECO:0000256" key="6">
    <source>
        <dbReference type="ARBA" id="ARBA00023001"/>
    </source>
</evidence>
<keyword evidence="8" id="KW-0325">Glycoprotein</keyword>
<dbReference type="Gene3D" id="3.40.50.11500">
    <property type="match status" value="1"/>
</dbReference>
<dbReference type="Pfam" id="PF09794">
    <property type="entry name" value="Avl9"/>
    <property type="match status" value="2"/>
</dbReference>
<name>A0A812KVB9_9DINO</name>
<feature type="domain" description="CBM1" evidence="14">
    <location>
        <begin position="954"/>
        <end position="990"/>
    </location>
</feature>
<dbReference type="OrthoDB" id="412382at2759"/>
<dbReference type="AlphaFoldDB" id="A0A812KVB9"/>
<dbReference type="InterPro" id="IPR035971">
    <property type="entry name" value="CBD_sf"/>
</dbReference>
<dbReference type="InterPro" id="IPR013320">
    <property type="entry name" value="ConA-like_dom_sf"/>
</dbReference>
<dbReference type="GO" id="GO:0005576">
    <property type="term" value="C:extracellular region"/>
    <property type="evidence" value="ECO:0007669"/>
    <property type="project" value="InterPro"/>
</dbReference>
<evidence type="ECO:0000256" key="11">
    <source>
        <dbReference type="ARBA" id="ARBA00023326"/>
    </source>
</evidence>
<dbReference type="PRINTS" id="PR00734">
    <property type="entry name" value="GLHYDRLASE7"/>
</dbReference>
<sequence length="1037" mass="112220">MAEVLSMVTSLALPDAAHREREGILLASTTAQAAGHKGDVGRVLRGAMPGSRQKHGHGQLLYGVSCHRRVEASELLHRDASVSRSSVQKAVCVLLRCPFFGLAQQRLSPVTQVFFEQRDFRCTDLLRDFDNQLDSVPFERLPDTELFFGIHHAQLFRGLRHKLLSVLKAILLEAKVLVISESAEQCSHIVLALLSLLPGGLWLGFNSDGFGSRHFQYRKHGLPIQCFGPRCCVFPYLGLHMLDSLLQMRGFLIGTTNRIFIDRTSPDLILEVPSTAASTEYSVDFLCKEVKELARKDEGNPTMAVKECTKAGGCVTKEHKLVLDANWRWIHTTDGYKNCYTGNQWDTGICTDPDTCAQGCALEAVDAGQYESIYGITAVPGGVRLNFVTGSNVGSRLFLLEDDESYKLFKLKNREFAVDVDSSTVECGMNGAMYFIEMAADGGKGLGYNAAGAKYGTGYCDAQCPHDVKFIDGKANSKDWKPHPKDFSNTIGLGHYGACCAEMDIWEANNMATAYTPHPCNIQAPGTYMCEGTECGDNDSGERYDGLCDKDGCDINPFRSGNATFYGQGSSFAVDSSRPMTVVTQFLTTDGTDAGDLSEIRRFYVQDGRAIASPHITILPQTPDSITDEMCAMGESLERGHVAAFSLWDDIDVHMMWLDSCYPEDKECTEPGVHRGMCSGGEDSSPQNVRSKHPLGYVVFANAAIGEIGTTQSVYPGSPPTSQPATTTTTTTSTTSATTTSSAAPGAWEPVDGGEDRACRGSSRSDNKPEYYQLAQGVASLKECQMRCATTAGCRGIEFSRQRCEVWVRSEGIQASIPLSGFTCMRYDGPLVTTTTPAVGTWVPMDGGNGRACRGASPDDNAAEYYTVIPGLVNLEACKAKCEVTEGCKGVEFKIGRCEVWTRPQGIRASIPLPGFTCLSYQSPTSSTELPSTATTTAGTTTSSTAPATTVAASCAKAWQQCGGRNHAGPTCCVEGLRCVVDNEWYSQCQPEPAFAQAVAPKRGSRRNKFLGPNFMQSKAVTRTAASATPELGKSEL</sequence>
<dbReference type="CDD" id="cd07999">
    <property type="entry name" value="GH7_CBH_EG"/>
    <property type="match status" value="1"/>
</dbReference>
<comment type="similarity">
    <text evidence="2">Belongs to the glycosyl hydrolase 7 (cellulase C) family.</text>
</comment>
<feature type="domain" description="UDENN" evidence="13">
    <location>
        <begin position="1"/>
        <end position="423"/>
    </location>
</feature>
<dbReference type="EMBL" id="CAJNDS010000789">
    <property type="protein sequence ID" value="CAE7234172.1"/>
    <property type="molecule type" value="Genomic_DNA"/>
</dbReference>
<dbReference type="Gene3D" id="2.70.100.10">
    <property type="entry name" value="Glycoside hydrolase, family 7, domain"/>
    <property type="match status" value="1"/>
</dbReference>
<dbReference type="InterPro" id="IPR001722">
    <property type="entry name" value="Glyco_hydro_7"/>
</dbReference>
<evidence type="ECO:0000259" key="14">
    <source>
        <dbReference type="PROSITE" id="PS51164"/>
    </source>
</evidence>
<keyword evidence="16" id="KW-1185">Reference proteome</keyword>